<dbReference type="AlphaFoldDB" id="A0A8X6UX74"/>
<proteinExistence type="predicted"/>
<protein>
    <submittedName>
        <fullName evidence="1">Uncharacterized protein</fullName>
    </submittedName>
</protein>
<keyword evidence="2" id="KW-1185">Reference proteome</keyword>
<organism evidence="1 2">
    <name type="scientific">Trichonephila clavipes</name>
    <name type="common">Golden silk orbweaver</name>
    <name type="synonym">Nephila clavipes</name>
    <dbReference type="NCBI Taxonomy" id="2585209"/>
    <lineage>
        <taxon>Eukaryota</taxon>
        <taxon>Metazoa</taxon>
        <taxon>Ecdysozoa</taxon>
        <taxon>Arthropoda</taxon>
        <taxon>Chelicerata</taxon>
        <taxon>Arachnida</taxon>
        <taxon>Araneae</taxon>
        <taxon>Araneomorphae</taxon>
        <taxon>Entelegynae</taxon>
        <taxon>Araneoidea</taxon>
        <taxon>Nephilidae</taxon>
        <taxon>Trichonephila</taxon>
    </lineage>
</organism>
<accession>A0A8X6UX74</accession>
<sequence length="106" mass="11860">MNLKPTHGLNLFAAESRAIVRIYINTRTQSRSAFGEKFVSTAGIAVIAVLPYSGSERVKRHHALPLKTSWASAFNKYVSFSMRALCVSKDSHPKMSWRSTDQSRMA</sequence>
<reference evidence="1" key="1">
    <citation type="submission" date="2020-08" db="EMBL/GenBank/DDBJ databases">
        <title>Multicomponent nature underlies the extraordinary mechanical properties of spider dragline silk.</title>
        <authorList>
            <person name="Kono N."/>
            <person name="Nakamura H."/>
            <person name="Mori M."/>
            <person name="Yoshida Y."/>
            <person name="Ohtoshi R."/>
            <person name="Malay A.D."/>
            <person name="Moran D.A.P."/>
            <person name="Tomita M."/>
            <person name="Numata K."/>
            <person name="Arakawa K."/>
        </authorList>
    </citation>
    <scope>NUCLEOTIDE SEQUENCE</scope>
</reference>
<gene>
    <name evidence="1" type="ORF">TNCV_2290991</name>
</gene>
<name>A0A8X6UX74_TRICX</name>
<dbReference type="EMBL" id="BMAU01021190">
    <property type="protein sequence ID" value="GFX96211.1"/>
    <property type="molecule type" value="Genomic_DNA"/>
</dbReference>
<dbReference type="Proteomes" id="UP000887159">
    <property type="component" value="Unassembled WGS sequence"/>
</dbReference>
<comment type="caution">
    <text evidence="1">The sequence shown here is derived from an EMBL/GenBank/DDBJ whole genome shotgun (WGS) entry which is preliminary data.</text>
</comment>
<evidence type="ECO:0000313" key="2">
    <source>
        <dbReference type="Proteomes" id="UP000887159"/>
    </source>
</evidence>
<evidence type="ECO:0000313" key="1">
    <source>
        <dbReference type="EMBL" id="GFX96211.1"/>
    </source>
</evidence>